<dbReference type="Proteomes" id="UP001608902">
    <property type="component" value="Unassembled WGS sequence"/>
</dbReference>
<gene>
    <name evidence="10" type="ORF">AB6A40_007315</name>
</gene>
<evidence type="ECO:0000256" key="3">
    <source>
        <dbReference type="ARBA" id="ARBA00022946"/>
    </source>
</evidence>
<sequence length="227" mass="26957">MYFTYKPCTRTVLFNGSTFRYFRRKPPKPGKPPIEPPAKRVLYHVTHAPWMKPEDVKELLWRRHVYNNAIESIKKVFKQELDRRQALGLGIAAMKEQEEQEFERLLEENNQRNAELARDRERRHEEEIVNIERTILEEIDAELAKRKEVAMECSKKVEDMIERSKNFVTYENLDEKIKEALENPVVYDFAIDLNGNRQYLAKPVKYLEGVPTRQKGRMYDKTVALQG</sequence>
<keyword evidence="11" id="KW-1185">Reference proteome</keyword>
<dbReference type="GO" id="GO:1990904">
    <property type="term" value="C:ribonucleoprotein complex"/>
    <property type="evidence" value="ECO:0007669"/>
    <property type="project" value="UniProtKB-KW"/>
</dbReference>
<accession>A0ABD6ET24</accession>
<dbReference type="PANTHER" id="PTHR21035:SF2">
    <property type="entry name" value="SMALL RIBOSOMAL SUBUNIT PROTEIN MS26"/>
    <property type="match status" value="1"/>
</dbReference>
<evidence type="ECO:0000256" key="6">
    <source>
        <dbReference type="ARBA" id="ARBA00023274"/>
    </source>
</evidence>
<dbReference type="EMBL" id="JBGFUD010005790">
    <property type="protein sequence ID" value="MFH4980606.1"/>
    <property type="molecule type" value="Genomic_DNA"/>
</dbReference>
<organism evidence="10 11">
    <name type="scientific">Gnathostoma spinigerum</name>
    <dbReference type="NCBI Taxonomy" id="75299"/>
    <lineage>
        <taxon>Eukaryota</taxon>
        <taxon>Metazoa</taxon>
        <taxon>Ecdysozoa</taxon>
        <taxon>Nematoda</taxon>
        <taxon>Chromadorea</taxon>
        <taxon>Rhabditida</taxon>
        <taxon>Spirurina</taxon>
        <taxon>Gnathostomatomorpha</taxon>
        <taxon>Gnathostomatoidea</taxon>
        <taxon>Gnathostomatidae</taxon>
        <taxon>Gnathostoma</taxon>
    </lineage>
</organism>
<evidence type="ECO:0000256" key="2">
    <source>
        <dbReference type="ARBA" id="ARBA00009672"/>
    </source>
</evidence>
<name>A0ABD6ET24_9BILA</name>
<evidence type="ECO:0000256" key="4">
    <source>
        <dbReference type="ARBA" id="ARBA00022980"/>
    </source>
</evidence>
<dbReference type="GO" id="GO:0005739">
    <property type="term" value="C:mitochondrion"/>
    <property type="evidence" value="ECO:0007669"/>
    <property type="project" value="UniProtKB-SubCell"/>
</dbReference>
<dbReference type="InterPro" id="IPR026140">
    <property type="entry name" value="Ribosomal_mS26"/>
</dbReference>
<dbReference type="PANTHER" id="PTHR21035">
    <property type="entry name" value="28S RIBOSOMAL PROTEIN S26, MITOCHONDRIAL"/>
    <property type="match status" value="1"/>
</dbReference>
<keyword evidence="3" id="KW-0809">Transit peptide</keyword>
<dbReference type="GO" id="GO:0005840">
    <property type="term" value="C:ribosome"/>
    <property type="evidence" value="ECO:0007669"/>
    <property type="project" value="UniProtKB-KW"/>
</dbReference>
<dbReference type="AlphaFoldDB" id="A0ABD6ET24"/>
<evidence type="ECO:0000256" key="5">
    <source>
        <dbReference type="ARBA" id="ARBA00023128"/>
    </source>
</evidence>
<keyword evidence="6" id="KW-0687">Ribonucleoprotein</keyword>
<evidence type="ECO:0000313" key="11">
    <source>
        <dbReference type="Proteomes" id="UP001608902"/>
    </source>
</evidence>
<evidence type="ECO:0000256" key="1">
    <source>
        <dbReference type="ARBA" id="ARBA00004173"/>
    </source>
</evidence>
<keyword evidence="5" id="KW-0496">Mitochondrion</keyword>
<evidence type="ECO:0000256" key="7">
    <source>
        <dbReference type="ARBA" id="ARBA00035138"/>
    </source>
</evidence>
<comment type="subcellular location">
    <subcellularLocation>
        <location evidence="1">Mitochondrion</location>
    </subcellularLocation>
</comment>
<evidence type="ECO:0000256" key="8">
    <source>
        <dbReference type="ARBA" id="ARBA00035344"/>
    </source>
</evidence>
<feature type="coiled-coil region" evidence="9">
    <location>
        <begin position="92"/>
        <end position="134"/>
    </location>
</feature>
<evidence type="ECO:0000256" key="9">
    <source>
        <dbReference type="SAM" id="Coils"/>
    </source>
</evidence>
<keyword evidence="9" id="KW-0175">Coiled coil</keyword>
<proteinExistence type="inferred from homology"/>
<keyword evidence="4" id="KW-0689">Ribosomal protein</keyword>
<protein>
    <recommendedName>
        <fullName evidence="7">Small ribosomal subunit protein mS26</fullName>
    </recommendedName>
    <alternativeName>
        <fullName evidence="8">28S ribosomal protein S26, mitochondrial</fullName>
    </alternativeName>
</protein>
<evidence type="ECO:0000313" key="10">
    <source>
        <dbReference type="EMBL" id="MFH4980606.1"/>
    </source>
</evidence>
<comment type="caution">
    <text evidence="10">The sequence shown here is derived from an EMBL/GenBank/DDBJ whole genome shotgun (WGS) entry which is preliminary data.</text>
</comment>
<dbReference type="Pfam" id="PF14943">
    <property type="entry name" value="MRP-S26"/>
    <property type="match status" value="1"/>
</dbReference>
<reference evidence="10 11" key="1">
    <citation type="submission" date="2024-08" db="EMBL/GenBank/DDBJ databases">
        <title>Gnathostoma spinigerum genome.</title>
        <authorList>
            <person name="Gonzalez-Bertolin B."/>
            <person name="Monzon S."/>
            <person name="Zaballos A."/>
            <person name="Jimenez P."/>
            <person name="Dekumyoy P."/>
            <person name="Varona S."/>
            <person name="Cuesta I."/>
            <person name="Sumanam S."/>
            <person name="Adisakwattana P."/>
            <person name="Gasser R.B."/>
            <person name="Hernandez-Gonzalez A."/>
            <person name="Young N.D."/>
            <person name="Perteguer M.J."/>
        </authorList>
    </citation>
    <scope>NUCLEOTIDE SEQUENCE [LARGE SCALE GENOMIC DNA]</scope>
    <source>
        <strain evidence="10">AL3</strain>
        <tissue evidence="10">Liver</tissue>
    </source>
</reference>
<comment type="similarity">
    <text evidence="2">Belongs to the mitochondrion-specific ribosomal protein mS26 family.</text>
</comment>